<organism evidence="2 3">
    <name type="scientific">Patulibacter brassicae</name>
    <dbReference type="NCBI Taxonomy" id="1705717"/>
    <lineage>
        <taxon>Bacteria</taxon>
        <taxon>Bacillati</taxon>
        <taxon>Actinomycetota</taxon>
        <taxon>Thermoleophilia</taxon>
        <taxon>Solirubrobacterales</taxon>
        <taxon>Patulibacteraceae</taxon>
        <taxon>Patulibacter</taxon>
    </lineage>
</organism>
<dbReference type="SUPFAM" id="SSF54909">
    <property type="entry name" value="Dimeric alpha+beta barrel"/>
    <property type="match status" value="1"/>
</dbReference>
<gene>
    <name evidence="2" type="ORF">SK069_18730</name>
</gene>
<evidence type="ECO:0000256" key="1">
    <source>
        <dbReference type="SAM" id="MobiDB-lite"/>
    </source>
</evidence>
<evidence type="ECO:0008006" key="4">
    <source>
        <dbReference type="Google" id="ProtNLM"/>
    </source>
</evidence>
<dbReference type="InterPro" id="IPR011008">
    <property type="entry name" value="Dimeric_a/b-barrel"/>
</dbReference>
<proteinExistence type="predicted"/>
<dbReference type="InterPro" id="IPR006311">
    <property type="entry name" value="TAT_signal"/>
</dbReference>
<dbReference type="Pfam" id="PF24152">
    <property type="entry name" value="DUF7405"/>
    <property type="match status" value="1"/>
</dbReference>
<dbReference type="InterPro" id="IPR055828">
    <property type="entry name" value="DUF7405"/>
</dbReference>
<evidence type="ECO:0000313" key="3">
    <source>
        <dbReference type="Proteomes" id="UP001277761"/>
    </source>
</evidence>
<feature type="region of interest" description="Disordered" evidence="1">
    <location>
        <begin position="1"/>
        <end position="20"/>
    </location>
</feature>
<evidence type="ECO:0000313" key="2">
    <source>
        <dbReference type="EMBL" id="MDX8153640.1"/>
    </source>
</evidence>
<dbReference type="Proteomes" id="UP001277761">
    <property type="component" value="Unassembled WGS sequence"/>
</dbReference>
<comment type="caution">
    <text evidence="2">The sequence shown here is derived from an EMBL/GenBank/DDBJ whole genome shotgun (WGS) entry which is preliminary data.</text>
</comment>
<keyword evidence="3" id="KW-1185">Reference proteome</keyword>
<name>A0ABU4VP50_9ACTN</name>
<dbReference type="PROSITE" id="PS51318">
    <property type="entry name" value="TAT"/>
    <property type="match status" value="1"/>
</dbReference>
<sequence>MEGQRALTRGPDAARRPRTGLTRRRLLLGGGAAGVAGAGAAAAALTGGDDASPVALPPLSAGEPRQHAWDATLRRDAHDNVLAPRFHRLLLCDLVADPTPARARAAEAGLRRLERALPRSAAGVLVVVGWGPAWFRRIGVASPVPRARALSPTEAPAIDDPVAIVHLAADDEARLDRVERALLHGGTLRGARGSVSLTDLLRVRARRTGFVGAGLPRARQRDVVGLPGDRAIDRDAPLYMGFQSGLRRNQATEDDVTIAEGPWRGGTTMHVSTIELTLDTWYHGVDQAGRVRRMFAADATPQDLERRPDGIANPVRDLRDVARRRGVVGHAESMASVRRDDRPIILRRDFDSRDGDAAQVHFVALQRSIEDFERTRRAMNAARAIDASAGVGAQVNNGINEWLNVTARGNYLVPPRARRTCPGLPGWSA</sequence>
<reference evidence="2 3" key="1">
    <citation type="submission" date="2023-11" db="EMBL/GenBank/DDBJ databases">
        <authorList>
            <person name="Xu M."/>
            <person name="Jiang T."/>
        </authorList>
    </citation>
    <scope>NUCLEOTIDE SEQUENCE [LARGE SCALE GENOMIC DNA]</scope>
    <source>
        <strain evidence="2 3">SD</strain>
    </source>
</reference>
<dbReference type="RefSeq" id="WP_319955790.1">
    <property type="nucleotide sequence ID" value="NZ_JAXAVX010000017.1"/>
</dbReference>
<dbReference type="EMBL" id="JAXAVX010000017">
    <property type="protein sequence ID" value="MDX8153640.1"/>
    <property type="molecule type" value="Genomic_DNA"/>
</dbReference>
<protein>
    <recommendedName>
        <fullName evidence="4">Dyp-type peroxidase</fullName>
    </recommendedName>
</protein>
<accession>A0ABU4VP50</accession>